<keyword evidence="2" id="KW-1185">Reference proteome</keyword>
<reference evidence="1 2" key="1">
    <citation type="submission" date="2019-10" db="EMBL/GenBank/DDBJ databases">
        <title>The Genome Sequence of Clostridium tarantellae Isolated from Fish Brain.</title>
        <authorList>
            <person name="Bano L."/>
            <person name="Kiel M."/>
            <person name="Sales G."/>
            <person name="Doxey A.C."/>
            <person name="Mansfield M.J."/>
            <person name="Schiavone M."/>
            <person name="Rossetto O."/>
            <person name="Pirazzini M."/>
            <person name="Dobrindt U."/>
            <person name="Montecucco C."/>
        </authorList>
    </citation>
    <scope>NUCLEOTIDE SEQUENCE [LARGE SCALE GENOMIC DNA]</scope>
    <source>
        <strain evidence="1 2">DSM 3997</strain>
    </source>
</reference>
<proteinExistence type="predicted"/>
<protein>
    <submittedName>
        <fullName evidence="1">Stage III sporulation protein AH</fullName>
    </submittedName>
</protein>
<evidence type="ECO:0000313" key="2">
    <source>
        <dbReference type="Proteomes" id="UP000430345"/>
    </source>
</evidence>
<organism evidence="1 2">
    <name type="scientific">Clostridium tarantellae</name>
    <dbReference type="NCBI Taxonomy" id="39493"/>
    <lineage>
        <taxon>Bacteria</taxon>
        <taxon>Bacillati</taxon>
        <taxon>Bacillota</taxon>
        <taxon>Clostridia</taxon>
        <taxon>Eubacteriales</taxon>
        <taxon>Clostridiaceae</taxon>
        <taxon>Clostridium</taxon>
    </lineage>
</organism>
<gene>
    <name evidence="1" type="ORF">GBZ86_03195</name>
</gene>
<dbReference type="Gene3D" id="1.10.287.4300">
    <property type="entry name" value="Stage III sporulation protein AH-like"/>
    <property type="match status" value="1"/>
</dbReference>
<sequence>MNRKQAGIILTLLALIICTGILASKVNSELKDGMNELVSTDKTETKEESTSTSTDYFYEARSVREQKDDQFIENLNAIIQDTNTSQEKKNEATETLTQKNMSMEQESRIEMSIKSKGFEDAVCIINDDKARVTVKNDGELLQEEVNAIQDIVLNVSKIYDVQIESK</sequence>
<comment type="caution">
    <text evidence="1">The sequence shown here is derived from an EMBL/GenBank/DDBJ whole genome shotgun (WGS) entry which is preliminary data.</text>
</comment>
<name>A0A6I1MR38_9CLOT</name>
<dbReference type="Proteomes" id="UP000430345">
    <property type="component" value="Unassembled WGS sequence"/>
</dbReference>
<dbReference type="InterPro" id="IPR024232">
    <property type="entry name" value="SpoIIIAH"/>
</dbReference>
<dbReference type="RefSeq" id="WP_152887675.1">
    <property type="nucleotide sequence ID" value="NZ_WHJC01000020.1"/>
</dbReference>
<dbReference type="InterPro" id="IPR038503">
    <property type="entry name" value="SpoIIIAH_sf"/>
</dbReference>
<dbReference type="AlphaFoldDB" id="A0A6I1MR38"/>
<dbReference type="EMBL" id="WHJC01000020">
    <property type="protein sequence ID" value="MPQ42759.1"/>
    <property type="molecule type" value="Genomic_DNA"/>
</dbReference>
<dbReference type="Pfam" id="PF12685">
    <property type="entry name" value="SpoIIIAH"/>
    <property type="match status" value="1"/>
</dbReference>
<evidence type="ECO:0000313" key="1">
    <source>
        <dbReference type="EMBL" id="MPQ42759.1"/>
    </source>
</evidence>
<accession>A0A6I1MR38</accession>
<dbReference type="OrthoDB" id="1707181at2"/>